<gene>
    <name evidence="2" type="ORF">IFM89_013160</name>
</gene>
<dbReference type="OrthoDB" id="1929004at2759"/>
<dbReference type="EMBL" id="JADFTS010000003">
    <property type="protein sequence ID" value="KAF9613913.1"/>
    <property type="molecule type" value="Genomic_DNA"/>
</dbReference>
<feature type="compositionally biased region" description="Basic and acidic residues" evidence="1">
    <location>
        <begin position="68"/>
        <end position="84"/>
    </location>
</feature>
<name>A0A835LZD4_9MAGN</name>
<evidence type="ECO:0000313" key="2">
    <source>
        <dbReference type="EMBL" id="KAF9613913.1"/>
    </source>
</evidence>
<organism evidence="2 3">
    <name type="scientific">Coptis chinensis</name>
    <dbReference type="NCBI Taxonomy" id="261450"/>
    <lineage>
        <taxon>Eukaryota</taxon>
        <taxon>Viridiplantae</taxon>
        <taxon>Streptophyta</taxon>
        <taxon>Embryophyta</taxon>
        <taxon>Tracheophyta</taxon>
        <taxon>Spermatophyta</taxon>
        <taxon>Magnoliopsida</taxon>
        <taxon>Ranunculales</taxon>
        <taxon>Ranunculaceae</taxon>
        <taxon>Coptidoideae</taxon>
        <taxon>Coptis</taxon>
    </lineage>
</organism>
<dbReference type="Pfam" id="PF10714">
    <property type="entry name" value="LEA_6"/>
    <property type="match status" value="1"/>
</dbReference>
<dbReference type="InterPro" id="IPR018930">
    <property type="entry name" value="LEA-18"/>
</dbReference>
<feature type="region of interest" description="Disordered" evidence="1">
    <location>
        <begin position="1"/>
        <end position="84"/>
    </location>
</feature>
<comment type="caution">
    <text evidence="2">The sequence shown here is derived from an EMBL/GenBank/DDBJ whole genome shotgun (WGS) entry which is preliminary data.</text>
</comment>
<protein>
    <recommendedName>
        <fullName evidence="4">Late embryogenesis abundant protein</fullName>
    </recommendedName>
</protein>
<feature type="compositionally biased region" description="Basic and acidic residues" evidence="1">
    <location>
        <begin position="1"/>
        <end position="19"/>
    </location>
</feature>
<keyword evidence="3" id="KW-1185">Reference proteome</keyword>
<dbReference type="Proteomes" id="UP000631114">
    <property type="component" value="Unassembled WGS sequence"/>
</dbReference>
<reference evidence="2 3" key="1">
    <citation type="submission" date="2020-10" db="EMBL/GenBank/DDBJ databases">
        <title>The Coptis chinensis genome and diversification of protoberbering-type alkaloids.</title>
        <authorList>
            <person name="Wang B."/>
            <person name="Shu S."/>
            <person name="Song C."/>
            <person name="Liu Y."/>
        </authorList>
    </citation>
    <scope>NUCLEOTIDE SEQUENCE [LARGE SCALE GENOMIC DNA]</scope>
    <source>
        <strain evidence="2">HL-2020</strain>
        <tissue evidence="2">Leaf</tissue>
    </source>
</reference>
<evidence type="ECO:0008006" key="4">
    <source>
        <dbReference type="Google" id="ProtNLM"/>
    </source>
</evidence>
<proteinExistence type="predicted"/>
<dbReference type="AlphaFoldDB" id="A0A835LZD4"/>
<evidence type="ECO:0000313" key="3">
    <source>
        <dbReference type="Proteomes" id="UP000631114"/>
    </source>
</evidence>
<evidence type="ECO:0000256" key="1">
    <source>
        <dbReference type="SAM" id="MobiDB-lite"/>
    </source>
</evidence>
<accession>A0A835LZD4</accession>
<sequence>MEKGVEGSERKNEKTKGEVDLPTESSPYVRYSDLEDYKRKAYGTEGHFGGGGSADAPTPSGGGGLSDEQIKAVHVKGKDATKLH</sequence>